<name>A0AAD1XP67_EUPCR</name>
<evidence type="ECO:0000313" key="3">
    <source>
        <dbReference type="Proteomes" id="UP001295684"/>
    </source>
</evidence>
<feature type="compositionally biased region" description="Basic residues" evidence="1">
    <location>
        <begin position="1"/>
        <end position="14"/>
    </location>
</feature>
<evidence type="ECO:0000256" key="1">
    <source>
        <dbReference type="SAM" id="MobiDB-lite"/>
    </source>
</evidence>
<sequence length="267" mass="31146">MGAGKSCKRAKPKTPTKTPILPIPPLGTHKALVDQKEFWQKQLKEVIAQFQQMINYDSYYRGLLQEPDLTSVNVSALITEKVVGEHPNCLWDYLSLLEREYTSPSGEKLFPKPFLLDSRLNARRDPLLLAVKMRQPYIIIDLIKRHKNVMIEYCNRKVIKIQSGGKVEAFRDPGWWSLLHEFALIKQKFCEEERAVCRWIVYKTKEIQKSKEGSTFLDIARTHKSPNDAFLSNLQTGKSNNLYITKFLLRKTRLRKELILRVLKHLH</sequence>
<evidence type="ECO:0000313" key="2">
    <source>
        <dbReference type="EMBL" id="CAI2376302.1"/>
    </source>
</evidence>
<dbReference type="AlphaFoldDB" id="A0AAD1XP67"/>
<keyword evidence="3" id="KW-1185">Reference proteome</keyword>
<proteinExistence type="predicted"/>
<protein>
    <submittedName>
        <fullName evidence="2">Uncharacterized protein</fullName>
    </submittedName>
</protein>
<gene>
    <name evidence="2" type="ORF">ECRASSUSDP1_LOCUS17671</name>
</gene>
<dbReference type="EMBL" id="CAMPGE010017851">
    <property type="protein sequence ID" value="CAI2376302.1"/>
    <property type="molecule type" value="Genomic_DNA"/>
</dbReference>
<dbReference type="Proteomes" id="UP001295684">
    <property type="component" value="Unassembled WGS sequence"/>
</dbReference>
<organism evidence="2 3">
    <name type="scientific">Euplotes crassus</name>
    <dbReference type="NCBI Taxonomy" id="5936"/>
    <lineage>
        <taxon>Eukaryota</taxon>
        <taxon>Sar</taxon>
        <taxon>Alveolata</taxon>
        <taxon>Ciliophora</taxon>
        <taxon>Intramacronucleata</taxon>
        <taxon>Spirotrichea</taxon>
        <taxon>Hypotrichia</taxon>
        <taxon>Euplotida</taxon>
        <taxon>Euplotidae</taxon>
        <taxon>Moneuplotes</taxon>
    </lineage>
</organism>
<accession>A0AAD1XP67</accession>
<reference evidence="2" key="1">
    <citation type="submission" date="2023-07" db="EMBL/GenBank/DDBJ databases">
        <authorList>
            <consortium name="AG Swart"/>
            <person name="Singh M."/>
            <person name="Singh A."/>
            <person name="Seah K."/>
            <person name="Emmerich C."/>
        </authorList>
    </citation>
    <scope>NUCLEOTIDE SEQUENCE</scope>
    <source>
        <strain evidence="2">DP1</strain>
    </source>
</reference>
<feature type="region of interest" description="Disordered" evidence="1">
    <location>
        <begin position="1"/>
        <end position="21"/>
    </location>
</feature>
<comment type="caution">
    <text evidence="2">The sequence shown here is derived from an EMBL/GenBank/DDBJ whole genome shotgun (WGS) entry which is preliminary data.</text>
</comment>